<dbReference type="EMBL" id="JBHRTQ010000009">
    <property type="protein sequence ID" value="MFC3174692.1"/>
    <property type="molecule type" value="Genomic_DNA"/>
</dbReference>
<accession>A0ABV7IRU4</accession>
<dbReference type="Proteomes" id="UP001595604">
    <property type="component" value="Unassembled WGS sequence"/>
</dbReference>
<name>A0ABV7IRU4_9SPHN</name>
<sequence>MLHERRAILERKAAIRPHHDRNRPRPHPRGNWMRLLGQVLKLAGGHGDLLRHDERPWASVTFSGARHTLALAFAGADAIAAAERVIAELADHEFDIPGHIVADAQVREVSHQHVPTAQLTMEIEILLLEDL</sequence>
<organism evidence="1 2">
    <name type="scientific">Novosphingobium bradum</name>
    <dbReference type="NCBI Taxonomy" id="1737444"/>
    <lineage>
        <taxon>Bacteria</taxon>
        <taxon>Pseudomonadati</taxon>
        <taxon>Pseudomonadota</taxon>
        <taxon>Alphaproteobacteria</taxon>
        <taxon>Sphingomonadales</taxon>
        <taxon>Sphingomonadaceae</taxon>
        <taxon>Novosphingobium</taxon>
    </lineage>
</organism>
<dbReference type="RefSeq" id="WP_379510075.1">
    <property type="nucleotide sequence ID" value="NZ_JBHRTQ010000009.1"/>
</dbReference>
<proteinExistence type="predicted"/>
<evidence type="ECO:0000313" key="1">
    <source>
        <dbReference type="EMBL" id="MFC3174692.1"/>
    </source>
</evidence>
<evidence type="ECO:0008006" key="3">
    <source>
        <dbReference type="Google" id="ProtNLM"/>
    </source>
</evidence>
<reference evidence="2" key="1">
    <citation type="journal article" date="2019" name="Int. J. Syst. Evol. Microbiol.">
        <title>The Global Catalogue of Microorganisms (GCM) 10K type strain sequencing project: providing services to taxonomists for standard genome sequencing and annotation.</title>
        <authorList>
            <consortium name="The Broad Institute Genomics Platform"/>
            <consortium name="The Broad Institute Genome Sequencing Center for Infectious Disease"/>
            <person name="Wu L."/>
            <person name="Ma J."/>
        </authorList>
    </citation>
    <scope>NUCLEOTIDE SEQUENCE [LARGE SCALE GENOMIC DNA]</scope>
    <source>
        <strain evidence="2">KCTC 42984</strain>
    </source>
</reference>
<evidence type="ECO:0000313" key="2">
    <source>
        <dbReference type="Proteomes" id="UP001595604"/>
    </source>
</evidence>
<protein>
    <recommendedName>
        <fullName evidence="3">DUF3168 domain-containing protein</fullName>
    </recommendedName>
</protein>
<gene>
    <name evidence="1" type="ORF">ACFOD9_10545</name>
</gene>
<keyword evidence="2" id="KW-1185">Reference proteome</keyword>
<comment type="caution">
    <text evidence="1">The sequence shown here is derived from an EMBL/GenBank/DDBJ whole genome shotgun (WGS) entry which is preliminary data.</text>
</comment>